<keyword evidence="2" id="KW-1185">Reference proteome</keyword>
<dbReference type="Proteomes" id="UP000095280">
    <property type="component" value="Unplaced"/>
</dbReference>
<feature type="compositionally biased region" description="Pro residues" evidence="1">
    <location>
        <begin position="58"/>
        <end position="69"/>
    </location>
</feature>
<protein>
    <submittedName>
        <fullName evidence="3">ATPase_AAA_core domain-containing protein</fullName>
    </submittedName>
</protein>
<dbReference type="WBParaSite" id="maker-unitig_24025-snap-gene-0.1-mRNA-1">
    <property type="protein sequence ID" value="maker-unitig_24025-snap-gene-0.1-mRNA-1"/>
    <property type="gene ID" value="maker-unitig_24025-snap-gene-0.1"/>
</dbReference>
<proteinExistence type="predicted"/>
<feature type="region of interest" description="Disordered" evidence="1">
    <location>
        <begin position="58"/>
        <end position="78"/>
    </location>
</feature>
<evidence type="ECO:0000313" key="2">
    <source>
        <dbReference type="Proteomes" id="UP000095280"/>
    </source>
</evidence>
<evidence type="ECO:0000313" key="3">
    <source>
        <dbReference type="WBParaSite" id="maker-unitig_24025-snap-gene-0.1-mRNA-1"/>
    </source>
</evidence>
<feature type="region of interest" description="Disordered" evidence="1">
    <location>
        <begin position="310"/>
        <end position="335"/>
    </location>
</feature>
<dbReference type="AlphaFoldDB" id="A0A1I8F800"/>
<accession>A0A1I8F800</accession>
<reference evidence="3" key="1">
    <citation type="submission" date="2016-11" db="UniProtKB">
        <authorList>
            <consortium name="WormBaseParasite"/>
        </authorList>
    </citation>
    <scope>IDENTIFICATION</scope>
</reference>
<evidence type="ECO:0000256" key="1">
    <source>
        <dbReference type="SAM" id="MobiDB-lite"/>
    </source>
</evidence>
<feature type="compositionally biased region" description="Low complexity" evidence="1">
    <location>
        <begin position="316"/>
        <end position="325"/>
    </location>
</feature>
<name>A0A1I8F800_9PLAT</name>
<sequence>TYLETLLGTALAPTHSPDAGPATIWPTLDAYSTRAPWLAASVKERVLQFLAVRASPAEPPSAAPVPGGPPACGKTSVAGSSARAAPCPAACWRLFERPGSAIPVLLADELDKLGRRGMHGDPSATLLEATVSSPAPLLLREAELLRVIDAYTREAGVASWSVGWPACAATPPCWQRKAPPSEPLRVDADVLRQIFEEADGADCRPTPSPYEQMTMSAANSGAPLEPGVCRLLLECGWTLEPAVDARRADDGLGASLHRQVGEVMRESVTLCISWLSSRLNSQLRRNRCRLHVHSRLALCQKTAPRRFAVGRGADLPGQRRPSPGRGRPDWRGDSPGARVLAIGGVPAKLEAAARAGLHSVVLPMAQSD</sequence>
<organism evidence="2 3">
    <name type="scientific">Macrostomum lignano</name>
    <dbReference type="NCBI Taxonomy" id="282301"/>
    <lineage>
        <taxon>Eukaryota</taxon>
        <taxon>Metazoa</taxon>
        <taxon>Spiralia</taxon>
        <taxon>Lophotrochozoa</taxon>
        <taxon>Platyhelminthes</taxon>
        <taxon>Rhabditophora</taxon>
        <taxon>Macrostomorpha</taxon>
        <taxon>Macrostomida</taxon>
        <taxon>Macrostomidae</taxon>
        <taxon>Macrostomum</taxon>
    </lineage>
</organism>